<dbReference type="EMBL" id="CAJOBD010007934">
    <property type="protein sequence ID" value="CAF4099244.1"/>
    <property type="molecule type" value="Genomic_DNA"/>
</dbReference>
<dbReference type="SUPFAM" id="SSF54001">
    <property type="entry name" value="Cysteine proteinases"/>
    <property type="match status" value="1"/>
</dbReference>
<evidence type="ECO:0000313" key="5">
    <source>
        <dbReference type="EMBL" id="CAF4010229.1"/>
    </source>
</evidence>
<dbReference type="Proteomes" id="UP000663864">
    <property type="component" value="Unassembled WGS sequence"/>
</dbReference>
<dbReference type="EMBL" id="CAJNOO010001555">
    <property type="protein sequence ID" value="CAF1169720.1"/>
    <property type="molecule type" value="Genomic_DNA"/>
</dbReference>
<name>A0A815PY70_9BILA</name>
<gene>
    <name evidence="5" type="ORF">FNK824_LOCUS26455</name>
    <name evidence="6" type="ORF">JBS370_LOCUS31654</name>
    <name evidence="4" type="ORF">OTI717_LOCUS10959</name>
    <name evidence="2" type="ORF">RFH988_LOCUS22904</name>
    <name evidence="1" type="ORF">SEV965_LOCUS17388</name>
    <name evidence="3" type="ORF">ZHD862_LOCUS35480</name>
</gene>
<reference evidence="3" key="1">
    <citation type="submission" date="2021-02" db="EMBL/GenBank/DDBJ databases">
        <authorList>
            <person name="Nowell W R."/>
        </authorList>
    </citation>
    <scope>NUCLEOTIDE SEQUENCE</scope>
</reference>
<dbReference type="OrthoDB" id="10055649at2759"/>
<evidence type="ECO:0000313" key="2">
    <source>
        <dbReference type="EMBL" id="CAF1169720.1"/>
    </source>
</evidence>
<dbReference type="Proteomes" id="UP000663836">
    <property type="component" value="Unassembled WGS sequence"/>
</dbReference>
<dbReference type="InterPro" id="IPR038765">
    <property type="entry name" value="Papain-like_cys_pep_sf"/>
</dbReference>
<evidence type="ECO:0000313" key="4">
    <source>
        <dbReference type="EMBL" id="CAF3677045.1"/>
    </source>
</evidence>
<dbReference type="Proteomes" id="UP000663882">
    <property type="component" value="Unassembled WGS sequence"/>
</dbReference>
<protein>
    <submittedName>
        <fullName evidence="3">Uncharacterized protein</fullName>
    </submittedName>
</protein>
<evidence type="ECO:0000313" key="6">
    <source>
        <dbReference type="EMBL" id="CAF4099244.1"/>
    </source>
</evidence>
<comment type="caution">
    <text evidence="3">The sequence shown here is derived from an EMBL/GenBank/DDBJ whole genome shotgun (WGS) entry which is preliminary data.</text>
</comment>
<evidence type="ECO:0000313" key="1">
    <source>
        <dbReference type="EMBL" id="CAF1130464.1"/>
    </source>
</evidence>
<dbReference type="EMBL" id="CAJNOT010005125">
    <property type="protein sequence ID" value="CAF1456082.1"/>
    <property type="molecule type" value="Genomic_DNA"/>
</dbReference>
<dbReference type="EMBL" id="CAJNOU010000995">
    <property type="protein sequence ID" value="CAF1130464.1"/>
    <property type="molecule type" value="Genomic_DNA"/>
</dbReference>
<evidence type="ECO:0000313" key="3">
    <source>
        <dbReference type="EMBL" id="CAF1456082.1"/>
    </source>
</evidence>
<sequence length="456" mass="52063">MVLSNSYLVEAILKSPFFASSTQNLNENKVAFVINTEDNNLLDFYSKFEISTIKYLCNVLKSSPSKPVRKDIVRKYIDDLRQDGPKIYVFNTNEYIPLIQPMGETSCVSDFLSTVLLKSISNFIDIPIIFHDLFSCSQCRVENIVVIEQHQLLSLLATNCEGLLLPSVALERYFLDESNKNQKTCNACGRSSDHNHFRKEIVQLPDVLYLSFSANRSTKDASQHPKLTEFFIQNHLDMSTLASSQMVCFPSYFKYQLKSVIINTENNKGTRHFYTFAKYGEDFYRCDDLLIEPVDKSLIFERKYATSIAMYVREKNNHVNFAETIAQILSETETFQLRGSFDNTHVRMMFDAALEFIARDTKVLSWSYGAVYKCLQCKETTRIFGADCVLFLNEKHLSKNAEISLDDTLIQAKLVPKIRCNNQCEGYTFIETLAQIFPDDVGGGSNTNSILISANV</sequence>
<dbReference type="Proteomes" id="UP000663889">
    <property type="component" value="Unassembled WGS sequence"/>
</dbReference>
<dbReference type="EMBL" id="CAJOBE010006554">
    <property type="protein sequence ID" value="CAF4010229.1"/>
    <property type="molecule type" value="Genomic_DNA"/>
</dbReference>
<dbReference type="Proteomes" id="UP000663874">
    <property type="component" value="Unassembled WGS sequence"/>
</dbReference>
<proteinExistence type="predicted"/>
<dbReference type="AlphaFoldDB" id="A0A815PY70"/>
<dbReference type="Gene3D" id="3.90.70.10">
    <property type="entry name" value="Cysteine proteinases"/>
    <property type="match status" value="1"/>
</dbReference>
<accession>A0A815PY70</accession>
<dbReference type="EMBL" id="CAJOAX010001018">
    <property type="protein sequence ID" value="CAF3677045.1"/>
    <property type="molecule type" value="Genomic_DNA"/>
</dbReference>
<dbReference type="Proteomes" id="UP000663823">
    <property type="component" value="Unassembled WGS sequence"/>
</dbReference>
<organism evidence="3 7">
    <name type="scientific">Rotaria sordida</name>
    <dbReference type="NCBI Taxonomy" id="392033"/>
    <lineage>
        <taxon>Eukaryota</taxon>
        <taxon>Metazoa</taxon>
        <taxon>Spiralia</taxon>
        <taxon>Gnathifera</taxon>
        <taxon>Rotifera</taxon>
        <taxon>Eurotatoria</taxon>
        <taxon>Bdelloidea</taxon>
        <taxon>Philodinida</taxon>
        <taxon>Philodinidae</taxon>
        <taxon>Rotaria</taxon>
    </lineage>
</organism>
<evidence type="ECO:0000313" key="7">
    <source>
        <dbReference type="Proteomes" id="UP000663864"/>
    </source>
</evidence>